<dbReference type="AlphaFoldDB" id="A0A6P1NBV8"/>
<sequence length="535" mass="61926">MVYDVAIIGAGLAGLSLARQMSLELGDVSVCLIHDKSFPNPLAVHKVGESAVEIGSYYLRESLHLKDYLQNKHIVKMGLRILHTDSDGVSYKEMGIEGTPYHEAYQMDRGLLENDLYELVKNKVVIHENHRFINVEKKDGLHHIVALDQNSEQKLIKARWMVDASGRRRCLAKKFNFKTEFPLTHSAVWFRVDGFVDLNNFYVSDSSENVFKGFNRSHSTVHLMGRGYWVWLIPLAGGKTSIGIVFDENIHNARDLINQEKAFLWLKSNQLGLYNELMSKNYAVLDFKYFRRYTYVSDEFISHDNWAVIGEAKAFIDPLYSNGTDFIAYENTMVCNTIAAYLRGEETKRYIDLYNDFLSSMITSFVSCHYNSYAGFDSWYYLYAKTNMDAIFYFAYHCVIFMNNKLNELDFLCDSLKIFSPLQESFHKFLNYVKSEDFKLCQKKAKDFIPLGPSIEAMMNRDIICENNNNESVMKLLRDNLYVFERLVERVMKGEDFENIFYPPQASSCLEDEPSEVANWRYGAFYPSPPLEAAQ</sequence>
<organism evidence="1 2">
    <name type="scientific">Aristophania vespae</name>
    <dbReference type="NCBI Taxonomy" id="2697033"/>
    <lineage>
        <taxon>Bacteria</taxon>
        <taxon>Pseudomonadati</taxon>
        <taxon>Pseudomonadota</taxon>
        <taxon>Alphaproteobacteria</taxon>
        <taxon>Acetobacterales</taxon>
        <taxon>Acetobacteraceae</taxon>
        <taxon>Aristophania</taxon>
    </lineage>
</organism>
<proteinExistence type="predicted"/>
<dbReference type="SUPFAM" id="SSF51905">
    <property type="entry name" value="FAD/NAD(P)-binding domain"/>
    <property type="match status" value="1"/>
</dbReference>
<keyword evidence="2" id="KW-1185">Reference proteome</keyword>
<name>A0A6P1NBV8_9PROT</name>
<accession>A0A6P1NBV8</accession>
<dbReference type="InterPro" id="IPR050816">
    <property type="entry name" value="Flavin-dep_Halogenase_NPB"/>
</dbReference>
<evidence type="ECO:0000313" key="2">
    <source>
        <dbReference type="Proteomes" id="UP000463975"/>
    </source>
</evidence>
<dbReference type="Pfam" id="PF04820">
    <property type="entry name" value="Trp_halogenase"/>
    <property type="match status" value="1"/>
</dbReference>
<dbReference type="PANTHER" id="PTHR43747:SF1">
    <property type="entry name" value="SLR1998 PROTEIN"/>
    <property type="match status" value="1"/>
</dbReference>
<evidence type="ECO:0000313" key="1">
    <source>
        <dbReference type="EMBL" id="QHI96165.1"/>
    </source>
</evidence>
<dbReference type="PANTHER" id="PTHR43747">
    <property type="entry name" value="FAD-BINDING PROTEIN"/>
    <property type="match status" value="1"/>
</dbReference>
<dbReference type="RefSeq" id="WP_160619238.1">
    <property type="nucleotide sequence ID" value="NZ_CP047652.1"/>
</dbReference>
<dbReference type="InterPro" id="IPR036188">
    <property type="entry name" value="FAD/NAD-bd_sf"/>
</dbReference>
<dbReference type="Gene3D" id="3.50.50.60">
    <property type="entry name" value="FAD/NAD(P)-binding domain"/>
    <property type="match status" value="1"/>
</dbReference>
<dbReference type="EMBL" id="CP047652">
    <property type="protein sequence ID" value="QHI96165.1"/>
    <property type="molecule type" value="Genomic_DNA"/>
</dbReference>
<evidence type="ECO:0008006" key="3">
    <source>
        <dbReference type="Google" id="ProtNLM"/>
    </source>
</evidence>
<dbReference type="Proteomes" id="UP000463975">
    <property type="component" value="Chromosome"/>
</dbReference>
<dbReference type="GO" id="GO:0004497">
    <property type="term" value="F:monooxygenase activity"/>
    <property type="evidence" value="ECO:0007669"/>
    <property type="project" value="InterPro"/>
</dbReference>
<dbReference type="KEGG" id="bomb:GT348_07930"/>
<reference evidence="1 2" key="1">
    <citation type="submission" date="2020-01" db="EMBL/GenBank/DDBJ databases">
        <title>Genome sequencing of strain KACC 21507.</title>
        <authorList>
            <person name="Heo J."/>
            <person name="Kim S.-J."/>
            <person name="Kim J.-S."/>
            <person name="Hong S.-B."/>
            <person name="Kwon S.-W."/>
        </authorList>
    </citation>
    <scope>NUCLEOTIDE SEQUENCE [LARGE SCALE GENOMIC DNA]</scope>
    <source>
        <strain evidence="1 2">KACC 21507</strain>
    </source>
</reference>
<protein>
    <recommendedName>
        <fullName evidence="3">FAD-dependent oxidoreductase</fullName>
    </recommendedName>
</protein>
<dbReference type="InterPro" id="IPR006905">
    <property type="entry name" value="Flavin_halogenase"/>
</dbReference>
<gene>
    <name evidence="1" type="ORF">GT348_07930</name>
</gene>